<dbReference type="STRING" id="246404.A0A507EP94"/>
<proteinExistence type="predicted"/>
<protein>
    <recommendedName>
        <fullName evidence="6">Tubulin polyglutamylase TTLL2</fullName>
    </recommendedName>
</protein>
<dbReference type="GO" id="GO:0000226">
    <property type="term" value="P:microtubule cytoskeleton organization"/>
    <property type="evidence" value="ECO:0007669"/>
    <property type="project" value="TreeGrafter"/>
</dbReference>
<dbReference type="EMBL" id="QEAP01000506">
    <property type="protein sequence ID" value="TPX65155.1"/>
    <property type="molecule type" value="Genomic_DNA"/>
</dbReference>
<dbReference type="OrthoDB" id="202825at2759"/>
<evidence type="ECO:0000256" key="1">
    <source>
        <dbReference type="ARBA" id="ARBA00022598"/>
    </source>
</evidence>
<dbReference type="GO" id="GO:0070740">
    <property type="term" value="F:tubulin-glutamic acid ligase activity"/>
    <property type="evidence" value="ECO:0007669"/>
    <property type="project" value="TreeGrafter"/>
</dbReference>
<sequence length="452" mass="52047">MNGDTATTTHALPDKPPAMYYRMSDTGPDLLRTVLEKKGWLPYIEGESSYWNLWWKGSRYRTVDYEACLPFQRLNHFPKTAVITRKVILPLTNANAVFISAKKQDSLFRMLKTMRGIYGAVFDFFPHTFSLPNDYIRFVRLYAEEEEKGEKSTWICKPADLSRGRKIFVFRNLQHLQYDCNAILQRYIPNPMLISGYKFDLRCYVCVRSFNPLNIYLYNEGLTRFATAPYDMQNLTNQFSHLTNTSINKLSPTLNDSKEGVGAGCKWTLGKLREYFKTEQLPFDKLWDRMKAIMILTLLPVASEVKEPLEGCFELYGFDIIVDESLRPWLLEVNLSPALTVDSDVDVQVKTPLLDDVVRLSGISEADADEAVKYTTQQTRMKAEPRLFRKKSPMSLSGTPTLPKKTRPTYPDSVGSFVKIFPFNEATKAESVQIGKSQLKNTIQEVKRHFFQ</sequence>
<dbReference type="Gene3D" id="3.30.470.20">
    <property type="entry name" value="ATP-grasp fold, B domain"/>
    <property type="match status" value="1"/>
</dbReference>
<dbReference type="SUPFAM" id="SSF56059">
    <property type="entry name" value="Glutathione synthetase ATP-binding domain-like"/>
    <property type="match status" value="1"/>
</dbReference>
<comment type="caution">
    <text evidence="4">The sequence shown here is derived from an EMBL/GenBank/DDBJ whole genome shotgun (WGS) entry which is preliminary data.</text>
</comment>
<gene>
    <name evidence="4" type="ORF">CcCBS67573_g08213</name>
</gene>
<dbReference type="AlphaFoldDB" id="A0A507EP94"/>
<evidence type="ECO:0000313" key="5">
    <source>
        <dbReference type="Proteomes" id="UP000320333"/>
    </source>
</evidence>
<accession>A0A507EP94</accession>
<name>A0A507EP94_9FUNG</name>
<dbReference type="PANTHER" id="PTHR12241:SF118">
    <property type="entry name" value="TUBULIN POLYGLUTAMYLASE TTLL2-RELATED"/>
    <property type="match status" value="1"/>
</dbReference>
<evidence type="ECO:0000313" key="4">
    <source>
        <dbReference type="EMBL" id="TPX65155.1"/>
    </source>
</evidence>
<dbReference type="Proteomes" id="UP000320333">
    <property type="component" value="Unassembled WGS sequence"/>
</dbReference>
<evidence type="ECO:0000256" key="2">
    <source>
        <dbReference type="ARBA" id="ARBA00022741"/>
    </source>
</evidence>
<organism evidence="4 5">
    <name type="scientific">Chytriomyces confervae</name>
    <dbReference type="NCBI Taxonomy" id="246404"/>
    <lineage>
        <taxon>Eukaryota</taxon>
        <taxon>Fungi</taxon>
        <taxon>Fungi incertae sedis</taxon>
        <taxon>Chytridiomycota</taxon>
        <taxon>Chytridiomycota incertae sedis</taxon>
        <taxon>Chytridiomycetes</taxon>
        <taxon>Chytridiales</taxon>
        <taxon>Chytriomycetaceae</taxon>
        <taxon>Chytriomyces</taxon>
    </lineage>
</organism>
<reference evidence="4 5" key="1">
    <citation type="journal article" date="2019" name="Sci. Rep.">
        <title>Comparative genomics of chytrid fungi reveal insights into the obligate biotrophic and pathogenic lifestyle of Synchytrium endobioticum.</title>
        <authorList>
            <person name="van de Vossenberg B.T.L.H."/>
            <person name="Warris S."/>
            <person name="Nguyen H.D.T."/>
            <person name="van Gent-Pelzer M.P.E."/>
            <person name="Joly D.L."/>
            <person name="van de Geest H.C."/>
            <person name="Bonants P.J.M."/>
            <person name="Smith D.S."/>
            <person name="Levesque C.A."/>
            <person name="van der Lee T.A.J."/>
        </authorList>
    </citation>
    <scope>NUCLEOTIDE SEQUENCE [LARGE SCALE GENOMIC DNA]</scope>
    <source>
        <strain evidence="4 5">CBS 675.73</strain>
    </source>
</reference>
<dbReference type="GO" id="GO:0036064">
    <property type="term" value="C:ciliary basal body"/>
    <property type="evidence" value="ECO:0007669"/>
    <property type="project" value="TreeGrafter"/>
</dbReference>
<dbReference type="InterPro" id="IPR004344">
    <property type="entry name" value="TTL/TTLL_fam"/>
</dbReference>
<dbReference type="GO" id="GO:0005524">
    <property type="term" value="F:ATP binding"/>
    <property type="evidence" value="ECO:0007669"/>
    <property type="project" value="UniProtKB-KW"/>
</dbReference>
<dbReference type="Pfam" id="PF03133">
    <property type="entry name" value="TTL"/>
    <property type="match status" value="1"/>
</dbReference>
<keyword evidence="1" id="KW-0436">Ligase</keyword>
<evidence type="ECO:0000256" key="3">
    <source>
        <dbReference type="ARBA" id="ARBA00022840"/>
    </source>
</evidence>
<evidence type="ECO:0008006" key="6">
    <source>
        <dbReference type="Google" id="ProtNLM"/>
    </source>
</evidence>
<keyword evidence="5" id="KW-1185">Reference proteome</keyword>
<keyword evidence="2" id="KW-0547">Nucleotide-binding</keyword>
<dbReference type="PROSITE" id="PS51221">
    <property type="entry name" value="TTL"/>
    <property type="match status" value="1"/>
</dbReference>
<dbReference type="PANTHER" id="PTHR12241">
    <property type="entry name" value="TUBULIN POLYGLUTAMYLASE"/>
    <property type="match status" value="1"/>
</dbReference>
<keyword evidence="3" id="KW-0067">ATP-binding</keyword>
<dbReference type="GO" id="GO:0015631">
    <property type="term" value="F:tubulin binding"/>
    <property type="evidence" value="ECO:0007669"/>
    <property type="project" value="TreeGrafter"/>
</dbReference>